<evidence type="ECO:0000256" key="1">
    <source>
        <dbReference type="SAM" id="MobiDB-lite"/>
    </source>
</evidence>
<dbReference type="GO" id="GO:0016233">
    <property type="term" value="P:telomere capping"/>
    <property type="evidence" value="ECO:0007669"/>
    <property type="project" value="InterPro"/>
</dbReference>
<dbReference type="InterPro" id="IPR029400">
    <property type="entry name" value="TINF2_N"/>
</dbReference>
<evidence type="ECO:0000313" key="4">
    <source>
        <dbReference type="Proteomes" id="UP000518266"/>
    </source>
</evidence>
<comment type="caution">
    <text evidence="3">The sequence shown here is derived from an EMBL/GenBank/DDBJ whole genome shotgun (WGS) entry which is preliminary data.</text>
</comment>
<evidence type="ECO:0000259" key="2">
    <source>
        <dbReference type="Pfam" id="PF14973"/>
    </source>
</evidence>
<accession>A0A7J5ZB73</accession>
<sequence>MGSFNPPPATSTLRLLVPPVRLLSAAIWQTLQHKTVADYGMLEEFVSMVTDIIPELLSTHQRTQLLLGLRAQLVLGLCHFEATADLELVQPHLDRVQMLMEAWPMDAGAANTVEPHATFVDLIKSLLKNADEREHFYRKVFPEQFGPTYDDILQTLMWKFLSRLEQILPLQTFQQVASTSGDVSSVLGEYSSWKTPELFQFWKLPLHNEVRRTNHKPTSWIIFNRVPYHTEKINTTTEDRTRELKVDETNWTLGDNETEVLLGHFTRHEETVGLLQSQVEDAPLLLKRCSVLLKRLDMPMQSRPVRRNRGKRLKTILLEEKRGLCKEAPPAYKSASRKTKPSDNMESGIFSNSLYMAPINHCSDDDSWSYYSDQDLGLKTPSSSLSEAGSWSNYSGEGSSFGTPISRPIDGDSLSSCSNEDTTFMVPKIYCLPAKTRAPLTSKPALQKRLGKSSVLSARSL</sequence>
<keyword evidence="4" id="KW-1185">Reference proteome</keyword>
<feature type="region of interest" description="Disordered" evidence="1">
    <location>
        <begin position="442"/>
        <end position="461"/>
    </location>
</feature>
<feature type="domain" description="TERF1-interacting nuclear factor 2 N-terminal" evidence="2">
    <location>
        <begin position="28"/>
        <end position="175"/>
    </location>
</feature>
<dbReference type="OrthoDB" id="8117402at2759"/>
<dbReference type="PANTHER" id="PTHR15512">
    <property type="entry name" value="TERF1-INTERACTING NUCLEAR FACTOR 2"/>
    <property type="match status" value="1"/>
</dbReference>
<protein>
    <recommendedName>
        <fullName evidence="2">TERF1-interacting nuclear factor 2 N-terminal domain-containing protein</fullName>
    </recommendedName>
</protein>
<gene>
    <name evidence="3" type="ORF">F7725_021365</name>
</gene>
<proteinExistence type="predicted"/>
<dbReference type="Proteomes" id="UP000518266">
    <property type="component" value="Unassembled WGS sequence"/>
</dbReference>
<evidence type="ECO:0000313" key="3">
    <source>
        <dbReference type="EMBL" id="KAF3858966.1"/>
    </source>
</evidence>
<name>A0A7J5ZB73_DISMA</name>
<dbReference type="GO" id="GO:0070187">
    <property type="term" value="C:shelterin complex"/>
    <property type="evidence" value="ECO:0007669"/>
    <property type="project" value="InterPro"/>
</dbReference>
<reference evidence="3 4" key="1">
    <citation type="submission" date="2020-03" db="EMBL/GenBank/DDBJ databases">
        <title>Dissostichus mawsoni Genome sequencing and assembly.</title>
        <authorList>
            <person name="Park H."/>
        </authorList>
    </citation>
    <scope>NUCLEOTIDE SEQUENCE [LARGE SCALE GENOMIC DNA]</scope>
    <source>
        <strain evidence="3">DM0001</strain>
        <tissue evidence="3">Muscle</tissue>
    </source>
</reference>
<dbReference type="EMBL" id="JAAKFY010000003">
    <property type="protein sequence ID" value="KAF3858966.1"/>
    <property type="molecule type" value="Genomic_DNA"/>
</dbReference>
<dbReference type="InterPro" id="IPR039098">
    <property type="entry name" value="TINF2"/>
</dbReference>
<dbReference type="AlphaFoldDB" id="A0A7J5ZB73"/>
<dbReference type="GO" id="GO:0042162">
    <property type="term" value="F:telomeric DNA binding"/>
    <property type="evidence" value="ECO:0007669"/>
    <property type="project" value="TreeGrafter"/>
</dbReference>
<dbReference type="GO" id="GO:1904356">
    <property type="term" value="P:regulation of telomere maintenance via telomere lengthening"/>
    <property type="evidence" value="ECO:0007669"/>
    <property type="project" value="TreeGrafter"/>
</dbReference>
<organism evidence="3 4">
    <name type="scientific">Dissostichus mawsoni</name>
    <name type="common">Antarctic cod</name>
    <dbReference type="NCBI Taxonomy" id="36200"/>
    <lineage>
        <taxon>Eukaryota</taxon>
        <taxon>Metazoa</taxon>
        <taxon>Chordata</taxon>
        <taxon>Craniata</taxon>
        <taxon>Vertebrata</taxon>
        <taxon>Euteleostomi</taxon>
        <taxon>Actinopterygii</taxon>
        <taxon>Neopterygii</taxon>
        <taxon>Teleostei</taxon>
        <taxon>Neoteleostei</taxon>
        <taxon>Acanthomorphata</taxon>
        <taxon>Eupercaria</taxon>
        <taxon>Perciformes</taxon>
        <taxon>Notothenioidei</taxon>
        <taxon>Nototheniidae</taxon>
        <taxon>Dissostichus</taxon>
    </lineage>
</organism>
<dbReference type="CDD" id="cd11657">
    <property type="entry name" value="TIN2_N"/>
    <property type="match status" value="1"/>
</dbReference>
<dbReference type="Pfam" id="PF14973">
    <property type="entry name" value="TINF2_N"/>
    <property type="match status" value="1"/>
</dbReference>
<dbReference type="PANTHER" id="PTHR15512:SF2">
    <property type="match status" value="1"/>
</dbReference>